<feature type="transmembrane region" description="Helical" evidence="6">
    <location>
        <begin position="75"/>
        <end position="95"/>
    </location>
</feature>
<reference evidence="7" key="2">
    <citation type="submission" date="2023-03" db="EMBL/GenBank/DDBJ databases">
        <authorList>
            <person name="Zhang Z."/>
        </authorList>
    </citation>
    <scope>NUCLEOTIDE SEQUENCE</scope>
    <source>
        <strain evidence="7">DSA</strain>
    </source>
</reference>
<evidence type="ECO:0000256" key="5">
    <source>
        <dbReference type="ARBA" id="ARBA00023136"/>
    </source>
</evidence>
<feature type="transmembrane region" description="Helical" evidence="6">
    <location>
        <begin position="38"/>
        <end position="55"/>
    </location>
</feature>
<evidence type="ECO:0000313" key="8">
    <source>
        <dbReference type="Proteomes" id="UP001172911"/>
    </source>
</evidence>
<dbReference type="EMBL" id="JARPTC010000008">
    <property type="protein sequence ID" value="MDO7786827.1"/>
    <property type="molecule type" value="Genomic_DNA"/>
</dbReference>
<comment type="caution">
    <text evidence="7">The sequence shown here is derived from an EMBL/GenBank/DDBJ whole genome shotgun (WGS) entry which is preliminary data.</text>
</comment>
<dbReference type="Proteomes" id="UP001172911">
    <property type="component" value="Unassembled WGS sequence"/>
</dbReference>
<name>A0AAW7ZAX2_9FIRM</name>
<accession>A0AAW7ZAX2</accession>
<dbReference type="RefSeq" id="WP_304541945.1">
    <property type="nucleotide sequence ID" value="NZ_JARPTC010000008.1"/>
</dbReference>
<evidence type="ECO:0000256" key="1">
    <source>
        <dbReference type="ARBA" id="ARBA00004651"/>
    </source>
</evidence>
<keyword evidence="5 6" id="KW-0472">Membrane</keyword>
<organism evidence="7 8">
    <name type="scientific">Desulforamulus aquiferis</name>
    <dbReference type="NCBI Taxonomy" id="1397668"/>
    <lineage>
        <taxon>Bacteria</taxon>
        <taxon>Bacillati</taxon>
        <taxon>Bacillota</taxon>
        <taxon>Clostridia</taxon>
        <taxon>Eubacteriales</taxon>
        <taxon>Peptococcaceae</taxon>
        <taxon>Desulforamulus</taxon>
    </lineage>
</organism>
<dbReference type="InterPro" id="IPR005598">
    <property type="entry name" value="ATP_synth_I"/>
</dbReference>
<protein>
    <submittedName>
        <fullName evidence="7">ATP synthase subunit I</fullName>
    </submittedName>
</protein>
<feature type="transmembrane region" description="Helical" evidence="6">
    <location>
        <begin position="12"/>
        <end position="32"/>
    </location>
</feature>
<evidence type="ECO:0000256" key="3">
    <source>
        <dbReference type="ARBA" id="ARBA00022692"/>
    </source>
</evidence>
<evidence type="ECO:0000313" key="7">
    <source>
        <dbReference type="EMBL" id="MDO7786827.1"/>
    </source>
</evidence>
<gene>
    <name evidence="7" type="ORF">P6N53_06280</name>
</gene>
<keyword evidence="8" id="KW-1185">Reference proteome</keyword>
<evidence type="ECO:0000256" key="6">
    <source>
        <dbReference type="SAM" id="Phobius"/>
    </source>
</evidence>
<evidence type="ECO:0000256" key="4">
    <source>
        <dbReference type="ARBA" id="ARBA00022989"/>
    </source>
</evidence>
<dbReference type="AlphaFoldDB" id="A0AAW7ZAX2"/>
<keyword evidence="4 6" id="KW-1133">Transmembrane helix</keyword>
<reference evidence="7" key="1">
    <citation type="journal article" date="2023" name="J. Hazard. Mater.">
        <title>Anaerobic biodegradation of pyrene and benzo[a]pyrene by a new sulfate-reducing Desulforamulus aquiferis strain DSA.</title>
        <authorList>
            <person name="Zhang Z."/>
            <person name="Sun J."/>
            <person name="Gong X."/>
            <person name="Wang C."/>
            <person name="Wang H."/>
        </authorList>
    </citation>
    <scope>NUCLEOTIDE SEQUENCE</scope>
    <source>
        <strain evidence="7">DSA</strain>
    </source>
</reference>
<evidence type="ECO:0000256" key="2">
    <source>
        <dbReference type="ARBA" id="ARBA00022475"/>
    </source>
</evidence>
<dbReference type="GO" id="GO:0005886">
    <property type="term" value="C:plasma membrane"/>
    <property type="evidence" value="ECO:0007669"/>
    <property type="project" value="UniProtKB-SubCell"/>
</dbReference>
<dbReference type="Pfam" id="PF03899">
    <property type="entry name" value="ATP-synt_I"/>
    <property type="match status" value="1"/>
</dbReference>
<keyword evidence="2" id="KW-1003">Cell membrane</keyword>
<comment type="subcellular location">
    <subcellularLocation>
        <location evidence="1">Cell membrane</location>
        <topology evidence="1">Multi-pass membrane protein</topology>
    </subcellularLocation>
</comment>
<sequence length="136" mass="15320">MLGTEIRVEDQYMRTVRSTALVVIAVAIMLIMDFQNPVYRGLFIGSLVSLQNVVILSRNIKKIAQITDTRQAIPYVNRGFFFRLIIIMATLWLSIRIPSISVHAAAVGLFVAPALSITDLLIRVIKERVLHQSLSR</sequence>
<keyword evidence="3 6" id="KW-0812">Transmembrane</keyword>
<feature type="transmembrane region" description="Helical" evidence="6">
    <location>
        <begin position="101"/>
        <end position="122"/>
    </location>
</feature>
<proteinExistence type="predicted"/>